<sequence length="93" mass="10145">MPEKLAGDPADGENLLTAGPVRDLFEAIASIADNIRLQTDDLKTISAAMFAVAKVVEEDFDERPVERAVDRHLGEERRLREARAAPAQGWSGS</sequence>
<accession>A0A6N6N020</accession>
<gene>
    <name evidence="1" type="ORF">F6X51_05550</name>
</gene>
<dbReference type="RefSeq" id="WP_150962212.1">
    <property type="nucleotide sequence ID" value="NZ_VZZJ01000003.1"/>
</dbReference>
<dbReference type="Proteomes" id="UP000441523">
    <property type="component" value="Unassembled WGS sequence"/>
</dbReference>
<dbReference type="EMBL" id="VZZJ01000003">
    <property type="protein sequence ID" value="KAB1075345.1"/>
    <property type="molecule type" value="Genomic_DNA"/>
</dbReference>
<dbReference type="AlphaFoldDB" id="A0A6N6N020"/>
<comment type="caution">
    <text evidence="1">The sequence shown here is derived from an EMBL/GenBank/DDBJ whole genome shotgun (WGS) entry which is preliminary data.</text>
</comment>
<name>A0A6N6N020_9HYPH</name>
<keyword evidence="2" id="KW-1185">Reference proteome</keyword>
<evidence type="ECO:0000313" key="2">
    <source>
        <dbReference type="Proteomes" id="UP000441523"/>
    </source>
</evidence>
<reference evidence="1 2" key="1">
    <citation type="submission" date="2019-09" db="EMBL/GenBank/DDBJ databases">
        <title>YIM 132548 draft genome.</title>
        <authorList>
            <person name="Jiang L."/>
        </authorList>
    </citation>
    <scope>NUCLEOTIDE SEQUENCE [LARGE SCALE GENOMIC DNA]</scope>
    <source>
        <strain evidence="1 2">YIM 132548</strain>
    </source>
</reference>
<proteinExistence type="predicted"/>
<organism evidence="1 2">
    <name type="scientific">Methylobacterium planeticum</name>
    <dbReference type="NCBI Taxonomy" id="2615211"/>
    <lineage>
        <taxon>Bacteria</taxon>
        <taxon>Pseudomonadati</taxon>
        <taxon>Pseudomonadota</taxon>
        <taxon>Alphaproteobacteria</taxon>
        <taxon>Hyphomicrobiales</taxon>
        <taxon>Methylobacteriaceae</taxon>
        <taxon>Methylobacterium</taxon>
    </lineage>
</organism>
<evidence type="ECO:0000313" key="1">
    <source>
        <dbReference type="EMBL" id="KAB1075345.1"/>
    </source>
</evidence>
<protein>
    <submittedName>
        <fullName evidence="1">Uncharacterized protein</fullName>
    </submittedName>
</protein>